<dbReference type="RefSeq" id="WP_182543119.1">
    <property type="nucleotide sequence ID" value="NZ_JACGWZ010000001.1"/>
</dbReference>
<keyword evidence="2" id="KW-1185">Reference proteome</keyword>
<evidence type="ECO:0000313" key="2">
    <source>
        <dbReference type="Proteomes" id="UP000569329"/>
    </source>
</evidence>
<protein>
    <submittedName>
        <fullName evidence="1">Uncharacterized protein</fullName>
    </submittedName>
</protein>
<accession>A0A839DPI8</accession>
<sequence length="68" mass="6982">MPAPHTANVSVEHIREGLRIECDATVAGLVAEAVQLYTLESGSDQLADLAHQLGEATGTDVTVAGLAP</sequence>
<dbReference type="Proteomes" id="UP000569329">
    <property type="component" value="Unassembled WGS sequence"/>
</dbReference>
<reference evidence="1 2" key="1">
    <citation type="submission" date="2020-07" db="EMBL/GenBank/DDBJ databases">
        <title>Sequencing the genomes of 1000 actinobacteria strains.</title>
        <authorList>
            <person name="Klenk H.-P."/>
        </authorList>
    </citation>
    <scope>NUCLEOTIDE SEQUENCE [LARGE SCALE GENOMIC DNA]</scope>
    <source>
        <strain evidence="1 2">DSM 45975</strain>
    </source>
</reference>
<evidence type="ECO:0000313" key="1">
    <source>
        <dbReference type="EMBL" id="MBA8823912.1"/>
    </source>
</evidence>
<organism evidence="1 2">
    <name type="scientific">Halosaccharopolyspora lacisalsi</name>
    <dbReference type="NCBI Taxonomy" id="1000566"/>
    <lineage>
        <taxon>Bacteria</taxon>
        <taxon>Bacillati</taxon>
        <taxon>Actinomycetota</taxon>
        <taxon>Actinomycetes</taxon>
        <taxon>Pseudonocardiales</taxon>
        <taxon>Pseudonocardiaceae</taxon>
        <taxon>Halosaccharopolyspora</taxon>
    </lineage>
</organism>
<name>A0A839DPI8_9PSEU</name>
<dbReference type="EMBL" id="JACGWZ010000001">
    <property type="protein sequence ID" value="MBA8823912.1"/>
    <property type="molecule type" value="Genomic_DNA"/>
</dbReference>
<dbReference type="AlphaFoldDB" id="A0A839DPI8"/>
<proteinExistence type="predicted"/>
<gene>
    <name evidence="1" type="ORF">FHX42_001241</name>
</gene>
<comment type="caution">
    <text evidence="1">The sequence shown here is derived from an EMBL/GenBank/DDBJ whole genome shotgun (WGS) entry which is preliminary data.</text>
</comment>